<dbReference type="Gene3D" id="1.25.40.10">
    <property type="entry name" value="Tetratricopeptide repeat domain"/>
    <property type="match status" value="1"/>
</dbReference>
<dbReference type="PANTHER" id="PTHR22904">
    <property type="entry name" value="TPR REPEAT CONTAINING PROTEIN"/>
    <property type="match status" value="1"/>
</dbReference>
<organism evidence="4 5">
    <name type="scientific">Malassezia brasiliensis</name>
    <dbReference type="NCBI Taxonomy" id="1821822"/>
    <lineage>
        <taxon>Eukaryota</taxon>
        <taxon>Fungi</taxon>
        <taxon>Dikarya</taxon>
        <taxon>Basidiomycota</taxon>
        <taxon>Ustilaginomycotina</taxon>
        <taxon>Malasseziomycetes</taxon>
        <taxon>Malasseziales</taxon>
        <taxon>Malasseziaceae</taxon>
        <taxon>Malassezia</taxon>
    </lineage>
</organism>
<gene>
    <name evidence="4" type="ORF">MBRA1_002414</name>
</gene>
<dbReference type="InterPro" id="IPR011990">
    <property type="entry name" value="TPR-like_helical_dom_sf"/>
</dbReference>
<evidence type="ECO:0008006" key="6">
    <source>
        <dbReference type="Google" id="ProtNLM"/>
    </source>
</evidence>
<dbReference type="PANTHER" id="PTHR22904:SF523">
    <property type="entry name" value="STRESS-INDUCED-PHOSPHOPROTEIN 1"/>
    <property type="match status" value="1"/>
</dbReference>
<keyword evidence="1" id="KW-0677">Repeat</keyword>
<reference evidence="4" key="1">
    <citation type="submission" date="2023-03" db="EMBL/GenBank/DDBJ databases">
        <title>Mating type loci evolution in Malassezia.</title>
        <authorList>
            <person name="Coelho M.A."/>
        </authorList>
    </citation>
    <scope>NUCLEOTIDE SEQUENCE</scope>
    <source>
        <strain evidence="4">CBS 14135</strain>
    </source>
</reference>
<keyword evidence="2" id="KW-0802">TPR repeat</keyword>
<feature type="region of interest" description="Disordered" evidence="3">
    <location>
        <begin position="1"/>
        <end position="20"/>
    </location>
</feature>
<dbReference type="GO" id="GO:0051879">
    <property type="term" value="F:Hsp90 protein binding"/>
    <property type="evidence" value="ECO:0007669"/>
    <property type="project" value="TreeGrafter"/>
</dbReference>
<dbReference type="AlphaFoldDB" id="A0AAF0IQ73"/>
<evidence type="ECO:0000256" key="2">
    <source>
        <dbReference type="ARBA" id="ARBA00022803"/>
    </source>
</evidence>
<evidence type="ECO:0000256" key="3">
    <source>
        <dbReference type="SAM" id="MobiDB-lite"/>
    </source>
</evidence>
<dbReference type="Proteomes" id="UP001216638">
    <property type="component" value="Chromosome 3"/>
</dbReference>
<name>A0AAF0IQ73_9BASI</name>
<evidence type="ECO:0000313" key="4">
    <source>
        <dbReference type="EMBL" id="WFC95760.1"/>
    </source>
</evidence>
<dbReference type="SUPFAM" id="SSF48452">
    <property type="entry name" value="TPR-like"/>
    <property type="match status" value="1"/>
</dbReference>
<protein>
    <recommendedName>
        <fullName evidence="6">Translocation protein sec72</fullName>
    </recommendedName>
</protein>
<sequence>MSDAGAPAQPAGSVPDIDATDAAGNPQLVAVDQGQYFPFVIDTEKKTVAAEGHDTYVLNMLARWTSMLPPQAPYPPPPNIVQTKLTESIMQAKEMGNGRFRQQDWQGAIKHYTMAIAMASSRPMWEASELVCDELSMLLANRSAAYASAGAYIEALCDADAVIKIKRAWGKGHFRKGKALAGLQRNEEARAAFLLGQQFEPDNEVRRATLTQEFAKAIAALPHP</sequence>
<keyword evidence="5" id="KW-1185">Reference proteome</keyword>
<evidence type="ECO:0000313" key="5">
    <source>
        <dbReference type="Proteomes" id="UP001216638"/>
    </source>
</evidence>
<accession>A0AAF0IQ73</accession>
<evidence type="ECO:0000256" key="1">
    <source>
        <dbReference type="ARBA" id="ARBA00022737"/>
    </source>
</evidence>
<dbReference type="EMBL" id="CP119953">
    <property type="protein sequence ID" value="WFC95760.1"/>
    <property type="molecule type" value="Genomic_DNA"/>
</dbReference>
<proteinExistence type="predicted"/>